<dbReference type="SMART" id="SM01204">
    <property type="entry name" value="FIST_C"/>
    <property type="match status" value="1"/>
</dbReference>
<comment type="caution">
    <text evidence="6">The sequence shown here is derived from an EMBL/GenBank/DDBJ whole genome shotgun (WGS) entry which is preliminary data.</text>
</comment>
<dbReference type="PANTHER" id="PTHR32089">
    <property type="entry name" value="METHYL-ACCEPTING CHEMOTAXIS PROTEIN MCPB"/>
    <property type="match status" value="1"/>
</dbReference>
<dbReference type="GO" id="GO:0007165">
    <property type="term" value="P:signal transduction"/>
    <property type="evidence" value="ECO:0007669"/>
    <property type="project" value="UniProtKB-KW"/>
</dbReference>
<dbReference type="AlphaFoldDB" id="A0A317MT71"/>
<dbReference type="Pfam" id="PF10442">
    <property type="entry name" value="FIST_C"/>
    <property type="match status" value="1"/>
</dbReference>
<comment type="subcellular location">
    <subcellularLocation>
        <location evidence="1">Membrane</location>
    </subcellularLocation>
</comment>
<keyword evidence="2 4" id="KW-0807">Transducer</keyword>
<proteinExistence type="inferred from homology"/>
<dbReference type="PANTHER" id="PTHR32089:SF112">
    <property type="entry name" value="LYSOZYME-LIKE PROTEIN-RELATED"/>
    <property type="match status" value="1"/>
</dbReference>
<dbReference type="EMBL" id="QGTJ01000007">
    <property type="protein sequence ID" value="PWV60617.1"/>
    <property type="molecule type" value="Genomic_DNA"/>
</dbReference>
<name>A0A317MT71_9GAMM</name>
<dbReference type="SMART" id="SM00897">
    <property type="entry name" value="FIST"/>
    <property type="match status" value="1"/>
</dbReference>
<keyword evidence="7" id="KW-1185">Reference proteome</keyword>
<dbReference type="Gene3D" id="1.10.287.950">
    <property type="entry name" value="Methyl-accepting chemotaxis protein"/>
    <property type="match status" value="1"/>
</dbReference>
<dbReference type="PROSITE" id="PS50111">
    <property type="entry name" value="CHEMOTAXIS_TRANSDUC_2"/>
    <property type="match status" value="1"/>
</dbReference>
<evidence type="ECO:0000256" key="1">
    <source>
        <dbReference type="ARBA" id="ARBA00004370"/>
    </source>
</evidence>
<dbReference type="GO" id="GO:0004888">
    <property type="term" value="F:transmembrane signaling receptor activity"/>
    <property type="evidence" value="ECO:0007669"/>
    <property type="project" value="InterPro"/>
</dbReference>
<dbReference type="InterPro" id="IPR013702">
    <property type="entry name" value="FIST_domain_N"/>
</dbReference>
<comment type="similarity">
    <text evidence="3">Belongs to the methyl-accepting chemotaxis (MCP) protein family.</text>
</comment>
<dbReference type="InterPro" id="IPR004089">
    <property type="entry name" value="MCPsignal_dom"/>
</dbReference>
<evidence type="ECO:0000313" key="7">
    <source>
        <dbReference type="Proteomes" id="UP000246569"/>
    </source>
</evidence>
<dbReference type="GO" id="GO:0016020">
    <property type="term" value="C:membrane"/>
    <property type="evidence" value="ECO:0007669"/>
    <property type="project" value="UniProtKB-SubCell"/>
</dbReference>
<dbReference type="InterPro" id="IPR019494">
    <property type="entry name" value="FIST_C"/>
</dbReference>
<accession>A0A317MT71</accession>
<gene>
    <name evidence="6" type="ORF">C7443_107192</name>
</gene>
<evidence type="ECO:0000256" key="2">
    <source>
        <dbReference type="ARBA" id="ARBA00023224"/>
    </source>
</evidence>
<dbReference type="GO" id="GO:0006935">
    <property type="term" value="P:chemotaxis"/>
    <property type="evidence" value="ECO:0007669"/>
    <property type="project" value="InterPro"/>
</dbReference>
<evidence type="ECO:0000256" key="3">
    <source>
        <dbReference type="ARBA" id="ARBA00029447"/>
    </source>
</evidence>
<sequence length="671" mass="72251">MNVDSLADAGTVAGAAGEEPLRIVATDASLRGLLPESFRFAGGAAPLAVAFISPHVDFRNVTESLRRLAADTQLIAVSTAGELCSEPRGTLYCATPAQWSGVVVQIFAPSLIAQVSIHAVPLHNDDIRRGQPTQQREARVKRIAQSLGSVAPPFRLDVRDTLALTFVDGLSACENYFMEAVYRAGRFPCLFIGGSAGGKLDFRNTFIFDGHRCVENHAVVAFIKLAAGKRYAALKSQNFRKTMQKFVVIDADPDRRVVSAVLDPKDGQPQPFAQVLSRLLQVPVDGVLSKLGAQTFGIELDGELFVRSVAGLDAASGTVSFFCDVNPGDELLLLEPTDFVEQTRRDIESFLRGKPRPLAALLNDCILRRLNNERRLAEMSGLWPVPAAGFSTFGELFGINVNQTLSAVVFFEAGDGEFRDELIDNFPVHYARFREYFTRCQLKRAEILNNMRGAMIHRLTDHFGASARLGREIVDVVAQAAQIRANVEAIRGTLLTSLGTAGDSADAEALASGFTTLGQYTAGLRDVLRIIDNIASQTNLLALNATIEAARAGEAGRGFAVVATEVKKLANDTKASLARTQTSISGIEEALSALGGHIELTRKRFGDTQGRARDTVAQVEAIVANTGLIEQTLSALGKLAGEQGRALAQLEGDVAFLRRLEQAEQGSGRSL</sequence>
<evidence type="ECO:0000256" key="4">
    <source>
        <dbReference type="PROSITE-ProRule" id="PRU00284"/>
    </source>
</evidence>
<dbReference type="SUPFAM" id="SSF58104">
    <property type="entry name" value="Methyl-accepting chemotaxis protein (MCP) signaling domain"/>
    <property type="match status" value="1"/>
</dbReference>
<dbReference type="Pfam" id="PF08495">
    <property type="entry name" value="FIST"/>
    <property type="match status" value="1"/>
</dbReference>
<reference evidence="6 7" key="1">
    <citation type="submission" date="2018-05" db="EMBL/GenBank/DDBJ databases">
        <title>Genomic Encyclopedia of Type Strains, Phase IV (KMG-IV): sequencing the most valuable type-strain genomes for metagenomic binning, comparative biology and taxonomic classification.</title>
        <authorList>
            <person name="Goeker M."/>
        </authorList>
    </citation>
    <scope>NUCLEOTIDE SEQUENCE [LARGE SCALE GENOMIC DNA]</scope>
    <source>
        <strain evidence="6 7">DSM 23606</strain>
    </source>
</reference>
<dbReference type="Pfam" id="PF00015">
    <property type="entry name" value="MCPsignal"/>
    <property type="match status" value="1"/>
</dbReference>
<organism evidence="6 7">
    <name type="scientific">Plasticicumulans acidivorans</name>
    <dbReference type="NCBI Taxonomy" id="886464"/>
    <lineage>
        <taxon>Bacteria</taxon>
        <taxon>Pseudomonadati</taxon>
        <taxon>Pseudomonadota</taxon>
        <taxon>Gammaproteobacteria</taxon>
        <taxon>Candidatus Competibacteraceae</taxon>
        <taxon>Plasticicumulans</taxon>
    </lineage>
</organism>
<dbReference type="InterPro" id="IPR004090">
    <property type="entry name" value="Chemotax_Me-accpt_rcpt"/>
</dbReference>
<protein>
    <submittedName>
        <fullName evidence="6">FIST-like protein</fullName>
    </submittedName>
</protein>
<dbReference type="Proteomes" id="UP000246569">
    <property type="component" value="Unassembled WGS sequence"/>
</dbReference>
<evidence type="ECO:0000259" key="5">
    <source>
        <dbReference type="PROSITE" id="PS50111"/>
    </source>
</evidence>
<dbReference type="SMART" id="SM00283">
    <property type="entry name" value="MA"/>
    <property type="match status" value="1"/>
</dbReference>
<dbReference type="PRINTS" id="PR00260">
    <property type="entry name" value="CHEMTRNSDUCR"/>
</dbReference>
<dbReference type="RefSeq" id="WP_110019096.1">
    <property type="nucleotide sequence ID" value="NZ_QGTJ01000007.1"/>
</dbReference>
<dbReference type="OrthoDB" id="9807948at2"/>
<feature type="domain" description="Methyl-accepting transducer" evidence="5">
    <location>
        <begin position="517"/>
        <end position="658"/>
    </location>
</feature>
<evidence type="ECO:0000313" key="6">
    <source>
        <dbReference type="EMBL" id="PWV60617.1"/>
    </source>
</evidence>